<feature type="signal peptide" evidence="1">
    <location>
        <begin position="1"/>
        <end position="17"/>
    </location>
</feature>
<dbReference type="WBParaSite" id="BXY_0302800.1">
    <property type="protein sequence ID" value="BXY_0302800.1"/>
    <property type="gene ID" value="BXY_0302800"/>
</dbReference>
<evidence type="ECO:0000313" key="3">
    <source>
        <dbReference type="Proteomes" id="UP000095284"/>
    </source>
</evidence>
<protein>
    <submittedName>
        <fullName evidence="2">(pine wood nematode) hypothetical protein</fullName>
    </submittedName>
</protein>
<dbReference type="EMBL" id="CAJFDI010000003">
    <property type="protein sequence ID" value="CAD5219507.1"/>
    <property type="molecule type" value="Genomic_DNA"/>
</dbReference>
<dbReference type="AlphaFoldDB" id="A0A1I7RQN3"/>
<name>A0A1I7RQN3_BURXY</name>
<reference evidence="5" key="1">
    <citation type="submission" date="2016-11" db="UniProtKB">
        <authorList>
            <consortium name="WormBaseParasite"/>
        </authorList>
    </citation>
    <scope>IDENTIFICATION</scope>
</reference>
<dbReference type="EMBL" id="CAJFCV020000003">
    <property type="protein sequence ID" value="CAG9104857.1"/>
    <property type="molecule type" value="Genomic_DNA"/>
</dbReference>
<evidence type="ECO:0000313" key="2">
    <source>
        <dbReference type="EMBL" id="CAD5219507.1"/>
    </source>
</evidence>
<reference evidence="2" key="2">
    <citation type="submission" date="2020-09" db="EMBL/GenBank/DDBJ databases">
        <authorList>
            <person name="Kikuchi T."/>
        </authorList>
    </citation>
    <scope>NUCLEOTIDE SEQUENCE</scope>
    <source>
        <strain evidence="2">Ka4C1</strain>
    </source>
</reference>
<dbReference type="Proteomes" id="UP000095284">
    <property type="component" value="Unplaced"/>
</dbReference>
<accession>A0A1I7RQN3</accession>
<proteinExistence type="predicted"/>
<keyword evidence="1" id="KW-0732">Signal</keyword>
<dbReference type="SMR" id="A0A1I7RQN3"/>
<feature type="chain" id="PRO_5036021893" evidence="1">
    <location>
        <begin position="18"/>
        <end position="109"/>
    </location>
</feature>
<dbReference type="Proteomes" id="UP000659654">
    <property type="component" value="Unassembled WGS sequence"/>
</dbReference>
<evidence type="ECO:0000313" key="4">
    <source>
        <dbReference type="Proteomes" id="UP000659654"/>
    </source>
</evidence>
<evidence type="ECO:0000256" key="1">
    <source>
        <dbReference type="SAM" id="SignalP"/>
    </source>
</evidence>
<keyword evidence="4" id="KW-1185">Reference proteome</keyword>
<organism evidence="3 5">
    <name type="scientific">Bursaphelenchus xylophilus</name>
    <name type="common">Pinewood nematode worm</name>
    <name type="synonym">Aphelenchoides xylophilus</name>
    <dbReference type="NCBI Taxonomy" id="6326"/>
    <lineage>
        <taxon>Eukaryota</taxon>
        <taxon>Metazoa</taxon>
        <taxon>Ecdysozoa</taxon>
        <taxon>Nematoda</taxon>
        <taxon>Chromadorea</taxon>
        <taxon>Rhabditida</taxon>
        <taxon>Tylenchina</taxon>
        <taxon>Tylenchomorpha</taxon>
        <taxon>Aphelenchoidea</taxon>
        <taxon>Aphelenchoididae</taxon>
        <taxon>Bursaphelenchus</taxon>
    </lineage>
</organism>
<gene>
    <name evidence="2" type="ORF">BXYJ_LOCUS5713</name>
</gene>
<sequence>MAVVLVCFCLLLLIVSASTVEVEEVNQIIQTPVNRLEYADVSCLDRWKRHPQSTQSPMSISTTKIHRTNHRSTLRPSTIRKFEIPEENMENLWWYRENMAVTMTVTVEE</sequence>
<dbReference type="Proteomes" id="UP000582659">
    <property type="component" value="Unassembled WGS sequence"/>
</dbReference>
<evidence type="ECO:0000313" key="5">
    <source>
        <dbReference type="WBParaSite" id="BXY_0302800.1"/>
    </source>
</evidence>